<name>A0A9P0EZW4_BEMTA</name>
<dbReference type="EMBL" id="OU963871">
    <property type="protein sequence ID" value="CAH0382905.1"/>
    <property type="molecule type" value="Genomic_DNA"/>
</dbReference>
<protein>
    <submittedName>
        <fullName evidence="1">Uncharacterized protein</fullName>
    </submittedName>
</protein>
<sequence length="152" mass="17159">MAVALQENKTYREMASMYRAANQVINLAILALARDIDGYAARAQVLIVNKVARIESSSADCFCFIDNVTALDETALSAVRKTTCLSQKCYEEEENLAFIRPAIHSLKHLESGRVELLIIDELREKVEQMCPACNVQLQFTYFKSDLLAFDCR</sequence>
<dbReference type="AlphaFoldDB" id="A0A9P0EZW4"/>
<accession>A0A9P0EZW4</accession>
<organism evidence="1 2">
    <name type="scientific">Bemisia tabaci</name>
    <name type="common">Sweetpotato whitefly</name>
    <name type="synonym">Aleurodes tabaci</name>
    <dbReference type="NCBI Taxonomy" id="7038"/>
    <lineage>
        <taxon>Eukaryota</taxon>
        <taxon>Metazoa</taxon>
        <taxon>Ecdysozoa</taxon>
        <taxon>Arthropoda</taxon>
        <taxon>Hexapoda</taxon>
        <taxon>Insecta</taxon>
        <taxon>Pterygota</taxon>
        <taxon>Neoptera</taxon>
        <taxon>Paraneoptera</taxon>
        <taxon>Hemiptera</taxon>
        <taxon>Sternorrhyncha</taxon>
        <taxon>Aleyrodoidea</taxon>
        <taxon>Aleyrodidae</taxon>
        <taxon>Aleyrodinae</taxon>
        <taxon>Bemisia</taxon>
    </lineage>
</organism>
<gene>
    <name evidence="1" type="ORF">BEMITA_LOCUS2398</name>
</gene>
<evidence type="ECO:0000313" key="1">
    <source>
        <dbReference type="EMBL" id="CAH0382905.1"/>
    </source>
</evidence>
<evidence type="ECO:0000313" key="2">
    <source>
        <dbReference type="Proteomes" id="UP001152759"/>
    </source>
</evidence>
<reference evidence="1" key="1">
    <citation type="submission" date="2021-12" db="EMBL/GenBank/DDBJ databases">
        <authorList>
            <person name="King R."/>
        </authorList>
    </citation>
    <scope>NUCLEOTIDE SEQUENCE</scope>
</reference>
<keyword evidence="2" id="KW-1185">Reference proteome</keyword>
<proteinExistence type="predicted"/>
<dbReference type="Proteomes" id="UP001152759">
    <property type="component" value="Chromosome 10"/>
</dbReference>